<evidence type="ECO:0008006" key="3">
    <source>
        <dbReference type="Google" id="ProtNLM"/>
    </source>
</evidence>
<evidence type="ECO:0000313" key="2">
    <source>
        <dbReference type="Proteomes" id="UP001576784"/>
    </source>
</evidence>
<accession>A0ABV4Y2K2</accession>
<gene>
    <name evidence="1" type="ORF">ACE1CI_35085</name>
</gene>
<organism evidence="1 2">
    <name type="scientific">Floridaenema flaviceps BLCC-F50</name>
    <dbReference type="NCBI Taxonomy" id="3153642"/>
    <lineage>
        <taxon>Bacteria</taxon>
        <taxon>Bacillati</taxon>
        <taxon>Cyanobacteriota</taxon>
        <taxon>Cyanophyceae</taxon>
        <taxon>Oscillatoriophycideae</taxon>
        <taxon>Aerosakkonematales</taxon>
        <taxon>Aerosakkonemataceae</taxon>
        <taxon>Floridanema</taxon>
        <taxon>Floridanema flaviceps</taxon>
    </lineage>
</organism>
<dbReference type="EMBL" id="JBHFNR010000279">
    <property type="protein sequence ID" value="MFB2898171.1"/>
    <property type="molecule type" value="Genomic_DNA"/>
</dbReference>
<reference evidence="1 2" key="1">
    <citation type="submission" date="2024-09" db="EMBL/GenBank/DDBJ databases">
        <title>Floridaenema gen nov. (Aerosakkonemataceae, Aerosakkonematales ord. nov., Cyanobacteria) from benthic tropical and subtropical fresh waters, with the description of four new species.</title>
        <authorList>
            <person name="Moretto J.A."/>
            <person name="Berthold D.E."/>
            <person name="Lefler F.W."/>
            <person name="Huang I.-S."/>
            <person name="Laughinghouse H. IV."/>
        </authorList>
    </citation>
    <scope>NUCLEOTIDE SEQUENCE [LARGE SCALE GENOMIC DNA]</scope>
    <source>
        <strain evidence="1 2">BLCC-F50</strain>
    </source>
</reference>
<name>A0ABV4Y2K2_9CYAN</name>
<evidence type="ECO:0000313" key="1">
    <source>
        <dbReference type="EMBL" id="MFB2898171.1"/>
    </source>
</evidence>
<proteinExistence type="predicted"/>
<keyword evidence="2" id="KW-1185">Reference proteome</keyword>
<protein>
    <recommendedName>
        <fullName evidence="3">Glycosyltransferase</fullName>
    </recommendedName>
</protein>
<dbReference type="Proteomes" id="UP001576784">
    <property type="component" value="Unassembled WGS sequence"/>
</dbReference>
<sequence length="362" mass="40082">MSMIPIISIVSGLPPAIDGVGDYALNLARQLRKDCAIDTHFIVGNPKWVGADEIEGFSVSKVNDRTVSNLLSLLNKNSAPSTILLHYVCYGYALRGCPFWLINGLQRWRNAKSDRLVTMFHETYAFGPPWTSAFWLSQVQKYLLARLAQISDRALTSKQGYGKIITKLSRGKQTQIPAIPVFSTIGEPEKLPPLAERPRRLVVFGATPTRRRVYQKSLAALERTCQELLIEEILDIGPATGLEICEINGVPVVAKGEIAAAEISKILSNSIVGFFDYHTEFLAKSTVFAAYCAHRLIPVGTFYTNVQEDGLQAGKHYWLADLAQESLSLAAGQAIADNAYTWYQNHNLSYQAKVFAAQLTDK</sequence>
<dbReference type="SUPFAM" id="SSF53756">
    <property type="entry name" value="UDP-Glycosyltransferase/glycogen phosphorylase"/>
    <property type="match status" value="1"/>
</dbReference>
<comment type="caution">
    <text evidence="1">The sequence shown here is derived from an EMBL/GenBank/DDBJ whole genome shotgun (WGS) entry which is preliminary data.</text>
</comment>